<gene>
    <name evidence="3" type="ORF">MM415A02155_0005</name>
    <name evidence="2" type="ORF">MM415B01831_0005</name>
    <name evidence="1" type="ORF">TM448A01939_0004</name>
</gene>
<sequence>MSGFLVTGSWSGTGVCNAQGSLYLLHQPVDIGFGVRVDYYPGVIYGFRHEKCGVYHSVSYGTLGLYRHRGLEHHIKFTTGVLVPIKPYKNVKYNITFGVSYHHLGKGSIQDLDINKELYNRWSYEVGLTFKMERFALCIVTDIPRWEPCIGIGFIF</sequence>
<dbReference type="EMBL" id="MT144230">
    <property type="protein sequence ID" value="QJA50993.1"/>
    <property type="molecule type" value="Genomic_DNA"/>
</dbReference>
<accession>A0A6H1ZST8</accession>
<dbReference type="EMBL" id="MT141222">
    <property type="protein sequence ID" value="QJA56485.1"/>
    <property type="molecule type" value="Genomic_DNA"/>
</dbReference>
<protein>
    <recommendedName>
        <fullName evidence="4">Outer membrane protein beta-barrel domain-containing protein</fullName>
    </recommendedName>
</protein>
<dbReference type="AlphaFoldDB" id="A0A6H1ZST8"/>
<name>A0A6H1ZST8_9ZZZZ</name>
<organism evidence="1">
    <name type="scientific">viral metagenome</name>
    <dbReference type="NCBI Taxonomy" id="1070528"/>
    <lineage>
        <taxon>unclassified sequences</taxon>
        <taxon>metagenomes</taxon>
        <taxon>organismal metagenomes</taxon>
    </lineage>
</organism>
<dbReference type="EMBL" id="MT142063">
    <property type="protein sequence ID" value="QJA73944.1"/>
    <property type="molecule type" value="Genomic_DNA"/>
</dbReference>
<evidence type="ECO:0000313" key="2">
    <source>
        <dbReference type="EMBL" id="QJA56485.1"/>
    </source>
</evidence>
<evidence type="ECO:0000313" key="1">
    <source>
        <dbReference type="EMBL" id="QJA50993.1"/>
    </source>
</evidence>
<proteinExistence type="predicted"/>
<reference evidence="1" key="1">
    <citation type="submission" date="2020-03" db="EMBL/GenBank/DDBJ databases">
        <title>The deep terrestrial virosphere.</title>
        <authorList>
            <person name="Holmfeldt K."/>
            <person name="Nilsson E."/>
            <person name="Simone D."/>
            <person name="Lopez-Fernandez M."/>
            <person name="Wu X."/>
            <person name="de Brujin I."/>
            <person name="Lundin D."/>
            <person name="Andersson A."/>
            <person name="Bertilsson S."/>
            <person name="Dopson M."/>
        </authorList>
    </citation>
    <scope>NUCLEOTIDE SEQUENCE</scope>
    <source>
        <strain evidence="3">MM415A02155</strain>
        <strain evidence="2">MM415B01831</strain>
        <strain evidence="1">TM448A01939</strain>
    </source>
</reference>
<evidence type="ECO:0000313" key="3">
    <source>
        <dbReference type="EMBL" id="QJA73944.1"/>
    </source>
</evidence>
<evidence type="ECO:0008006" key="4">
    <source>
        <dbReference type="Google" id="ProtNLM"/>
    </source>
</evidence>